<evidence type="ECO:0000256" key="8">
    <source>
        <dbReference type="ARBA" id="ARBA00023212"/>
    </source>
</evidence>
<feature type="region of interest" description="Disordered" evidence="11">
    <location>
        <begin position="286"/>
        <end position="305"/>
    </location>
</feature>
<evidence type="ECO:0000256" key="2">
    <source>
        <dbReference type="ARBA" id="ARBA00004611"/>
    </source>
</evidence>
<keyword evidence="10" id="KW-0175">Coiled coil</keyword>
<comment type="similarity">
    <text evidence="3">Belongs to the DRC10 family.</text>
</comment>
<reference evidence="12" key="1">
    <citation type="submission" date="2023-10" db="EMBL/GenBank/DDBJ databases">
        <title>Genome assemblies of two species of porcelain crab, Petrolisthes cinctipes and Petrolisthes manimaculis (Anomura: Porcellanidae).</title>
        <authorList>
            <person name="Angst P."/>
        </authorList>
    </citation>
    <scope>NUCLEOTIDE SEQUENCE</scope>
    <source>
        <strain evidence="12">PB745_01</strain>
        <tissue evidence="12">Gill</tissue>
    </source>
</reference>
<keyword evidence="7" id="KW-0969">Cilium</keyword>
<sequence length="305" mass="36551">MDKPSQNKNNASTEPTHSEVERRKSSVLRVITTLVEDSQDFSSILQDPRNTHPIPDQKEVHHRLYFNPTLQYFYASQLTRRKANTSRSGESVEVVERKLTDAQKERERELTSRELLLSSLSSHLIYLDSSGREAVQKCRQETRVELEEIRSQSDSILQDLQQDYTKSQEGMKTQEQRHEKVELKMRENRLKLERKIQELIRKYDVTMSRYETRLDYLKSDHSTLLNQLEVKKAWLSEVEEKYKKIQEEKQRKEEERLAALQAEFRREYAARTIQRAWQHYKMRKMLKKAQRKRKKKPKEVKEGKK</sequence>
<feature type="region of interest" description="Disordered" evidence="11">
    <location>
        <begin position="1"/>
        <end position="25"/>
    </location>
</feature>
<dbReference type="PROSITE" id="PS50096">
    <property type="entry name" value="IQ"/>
    <property type="match status" value="1"/>
</dbReference>
<protein>
    <recommendedName>
        <fullName evidence="4">Dynein regulatory complex protein 10</fullName>
    </recommendedName>
</protein>
<keyword evidence="8" id="KW-0206">Cytoskeleton</keyword>
<feature type="coiled-coil region" evidence="10">
    <location>
        <begin position="157"/>
        <end position="202"/>
    </location>
</feature>
<feature type="compositionally biased region" description="Polar residues" evidence="11">
    <location>
        <begin position="1"/>
        <end position="15"/>
    </location>
</feature>
<dbReference type="AlphaFoldDB" id="A0AAE1GBG2"/>
<evidence type="ECO:0000313" key="12">
    <source>
        <dbReference type="EMBL" id="KAK3888766.1"/>
    </source>
</evidence>
<dbReference type="InterPro" id="IPR042815">
    <property type="entry name" value="DRC10"/>
</dbReference>
<comment type="function">
    <text evidence="1">Component of the nexin-dynein regulatory complex (N-DRC), a key regulator of ciliary/flagellar motility which maintains the alignment and integrity of the distal axoneme and regulates microtubule sliding in motile axonemes.</text>
</comment>
<keyword evidence="6" id="KW-0282">Flagellum</keyword>
<accession>A0AAE1GBG2</accession>
<evidence type="ECO:0000256" key="7">
    <source>
        <dbReference type="ARBA" id="ARBA00023069"/>
    </source>
</evidence>
<evidence type="ECO:0000256" key="3">
    <source>
        <dbReference type="ARBA" id="ARBA00009071"/>
    </source>
</evidence>
<organism evidence="12 13">
    <name type="scientific">Petrolisthes cinctipes</name>
    <name type="common">Flat porcelain crab</name>
    <dbReference type="NCBI Taxonomy" id="88211"/>
    <lineage>
        <taxon>Eukaryota</taxon>
        <taxon>Metazoa</taxon>
        <taxon>Ecdysozoa</taxon>
        <taxon>Arthropoda</taxon>
        <taxon>Crustacea</taxon>
        <taxon>Multicrustacea</taxon>
        <taxon>Malacostraca</taxon>
        <taxon>Eumalacostraca</taxon>
        <taxon>Eucarida</taxon>
        <taxon>Decapoda</taxon>
        <taxon>Pleocyemata</taxon>
        <taxon>Anomura</taxon>
        <taxon>Galatheoidea</taxon>
        <taxon>Porcellanidae</taxon>
        <taxon>Petrolisthes</taxon>
    </lineage>
</organism>
<comment type="subcellular location">
    <subcellularLocation>
        <location evidence="2">Cytoplasm</location>
        <location evidence="2">Cytoskeleton</location>
        <location evidence="2">Flagellum axoneme</location>
    </subcellularLocation>
</comment>
<dbReference type="PANTHER" id="PTHR31598">
    <property type="entry name" value="IQ DOMAIN-CONTAINING PROTEIN D"/>
    <property type="match status" value="1"/>
</dbReference>
<evidence type="ECO:0000256" key="4">
    <source>
        <dbReference type="ARBA" id="ARBA00021752"/>
    </source>
</evidence>
<evidence type="ECO:0000256" key="11">
    <source>
        <dbReference type="SAM" id="MobiDB-lite"/>
    </source>
</evidence>
<evidence type="ECO:0000256" key="5">
    <source>
        <dbReference type="ARBA" id="ARBA00022490"/>
    </source>
</evidence>
<keyword evidence="13" id="KW-1185">Reference proteome</keyword>
<evidence type="ECO:0000256" key="6">
    <source>
        <dbReference type="ARBA" id="ARBA00022846"/>
    </source>
</evidence>
<keyword evidence="9" id="KW-0966">Cell projection</keyword>
<evidence type="ECO:0000313" key="13">
    <source>
        <dbReference type="Proteomes" id="UP001286313"/>
    </source>
</evidence>
<gene>
    <name evidence="12" type="ORF">Pcinc_007184</name>
</gene>
<keyword evidence="5" id="KW-0963">Cytoplasm</keyword>
<evidence type="ECO:0000256" key="9">
    <source>
        <dbReference type="ARBA" id="ARBA00023273"/>
    </source>
</evidence>
<dbReference type="EMBL" id="JAWQEG010000534">
    <property type="protein sequence ID" value="KAK3888766.1"/>
    <property type="molecule type" value="Genomic_DNA"/>
</dbReference>
<feature type="compositionally biased region" description="Basic residues" evidence="11">
    <location>
        <begin position="286"/>
        <end position="298"/>
    </location>
</feature>
<evidence type="ECO:0000256" key="10">
    <source>
        <dbReference type="SAM" id="Coils"/>
    </source>
</evidence>
<name>A0AAE1GBG2_PETCI</name>
<dbReference type="Proteomes" id="UP001286313">
    <property type="component" value="Unassembled WGS sequence"/>
</dbReference>
<dbReference type="PANTHER" id="PTHR31598:SF1">
    <property type="entry name" value="DYNEIN REGULATORY COMPLEX PROTEIN 10"/>
    <property type="match status" value="1"/>
</dbReference>
<feature type="coiled-coil region" evidence="10">
    <location>
        <begin position="235"/>
        <end position="263"/>
    </location>
</feature>
<proteinExistence type="inferred from homology"/>
<comment type="caution">
    <text evidence="12">The sequence shown here is derived from an EMBL/GenBank/DDBJ whole genome shotgun (WGS) entry which is preliminary data.</text>
</comment>
<evidence type="ECO:0000256" key="1">
    <source>
        <dbReference type="ARBA" id="ARBA00003029"/>
    </source>
</evidence>